<keyword evidence="1" id="KW-0812">Transmembrane</keyword>
<sequence>MISATSTGLTFVAHHILAHELYQESSIRYVVLLCVVFLAPSTVQYNTCGVGTRRRMNNRTSSNKSKVNFTRMVN</sequence>
<dbReference type="Proteomes" id="UP000663419">
    <property type="component" value="Chromosome 3"/>
</dbReference>
<organism evidence="2 3">
    <name type="scientific">Ajellomyces capsulatus (strain H88)</name>
    <name type="common">Darling's disease fungus</name>
    <name type="synonym">Histoplasma capsulatum</name>
    <dbReference type="NCBI Taxonomy" id="544711"/>
    <lineage>
        <taxon>Eukaryota</taxon>
        <taxon>Fungi</taxon>
        <taxon>Dikarya</taxon>
        <taxon>Ascomycota</taxon>
        <taxon>Pezizomycotina</taxon>
        <taxon>Eurotiomycetes</taxon>
        <taxon>Eurotiomycetidae</taxon>
        <taxon>Onygenales</taxon>
        <taxon>Ajellomycetaceae</taxon>
        <taxon>Histoplasma</taxon>
    </lineage>
</organism>
<evidence type="ECO:0000313" key="3">
    <source>
        <dbReference type="Proteomes" id="UP000663419"/>
    </source>
</evidence>
<evidence type="ECO:0000313" key="2">
    <source>
        <dbReference type="EMBL" id="QSS54353.1"/>
    </source>
</evidence>
<gene>
    <name evidence="2" type="ORF">I7I53_01874</name>
</gene>
<keyword evidence="1" id="KW-0472">Membrane</keyword>
<evidence type="ECO:0000256" key="1">
    <source>
        <dbReference type="SAM" id="Phobius"/>
    </source>
</evidence>
<protein>
    <submittedName>
        <fullName evidence="2">Uncharacterized protein</fullName>
    </submittedName>
</protein>
<keyword evidence="1" id="KW-1133">Transmembrane helix</keyword>
<accession>A0A8A1LP23</accession>
<dbReference type="EMBL" id="CP069104">
    <property type="protein sequence ID" value="QSS54353.1"/>
    <property type="molecule type" value="Genomic_DNA"/>
</dbReference>
<dbReference type="VEuPathDB" id="FungiDB:I7I53_01874"/>
<feature type="transmembrane region" description="Helical" evidence="1">
    <location>
        <begin position="28"/>
        <end position="47"/>
    </location>
</feature>
<dbReference type="AlphaFoldDB" id="A0A8A1LP23"/>
<reference evidence="2" key="1">
    <citation type="submission" date="2021-01" db="EMBL/GenBank/DDBJ databases">
        <title>Chromosome-level genome assembly of a human fungal pathogen reveals clustering of transcriptionally co-regulated genes.</title>
        <authorList>
            <person name="Voorhies M."/>
            <person name="Cohen S."/>
            <person name="Shea T.P."/>
            <person name="Petrus S."/>
            <person name="Munoz J.F."/>
            <person name="Poplawski S."/>
            <person name="Goldman W.E."/>
            <person name="Michael T."/>
            <person name="Cuomo C.A."/>
            <person name="Sil A."/>
            <person name="Beyhan S."/>
        </authorList>
    </citation>
    <scope>NUCLEOTIDE SEQUENCE</scope>
    <source>
        <strain evidence="2">H88</strain>
    </source>
</reference>
<name>A0A8A1LP23_AJEC8</name>
<proteinExistence type="predicted"/>